<dbReference type="RefSeq" id="WP_350226665.1">
    <property type="nucleotide sequence ID" value="NZ_AP027731.1"/>
</dbReference>
<feature type="transmembrane region" description="Helical" evidence="2">
    <location>
        <begin position="29"/>
        <end position="46"/>
    </location>
</feature>
<evidence type="ECO:0000313" key="3">
    <source>
        <dbReference type="EMBL" id="BDZ46919.1"/>
    </source>
</evidence>
<accession>A0ABN6XPH0</accession>
<sequence length="83" mass="8359">MCAGLALVLAVPLATDFLALELPPAPLLVAVGLATVGVGGAVELLARLHGRRFGSRSPAVTRVPAPATASAVPRGEAVRDLRP</sequence>
<keyword evidence="2" id="KW-1133">Transmembrane helix</keyword>
<evidence type="ECO:0000313" key="4">
    <source>
        <dbReference type="Proteomes" id="UP001321498"/>
    </source>
</evidence>
<dbReference type="Proteomes" id="UP001321498">
    <property type="component" value="Chromosome"/>
</dbReference>
<proteinExistence type="predicted"/>
<gene>
    <name evidence="3" type="ORF">GCM10025866_28280</name>
</gene>
<keyword evidence="2" id="KW-0472">Membrane</keyword>
<evidence type="ECO:0008006" key="5">
    <source>
        <dbReference type="Google" id="ProtNLM"/>
    </source>
</evidence>
<dbReference type="EMBL" id="AP027731">
    <property type="protein sequence ID" value="BDZ46919.1"/>
    <property type="molecule type" value="Genomic_DNA"/>
</dbReference>
<evidence type="ECO:0000256" key="1">
    <source>
        <dbReference type="SAM" id="MobiDB-lite"/>
    </source>
</evidence>
<feature type="compositionally biased region" description="Low complexity" evidence="1">
    <location>
        <begin position="64"/>
        <end position="74"/>
    </location>
</feature>
<organism evidence="3 4">
    <name type="scientific">Naasia aerilata</name>
    <dbReference type="NCBI Taxonomy" id="1162966"/>
    <lineage>
        <taxon>Bacteria</taxon>
        <taxon>Bacillati</taxon>
        <taxon>Actinomycetota</taxon>
        <taxon>Actinomycetes</taxon>
        <taxon>Micrococcales</taxon>
        <taxon>Microbacteriaceae</taxon>
        <taxon>Naasia</taxon>
    </lineage>
</organism>
<keyword evidence="4" id="KW-1185">Reference proteome</keyword>
<keyword evidence="2" id="KW-0812">Transmembrane</keyword>
<feature type="region of interest" description="Disordered" evidence="1">
    <location>
        <begin position="64"/>
        <end position="83"/>
    </location>
</feature>
<evidence type="ECO:0000256" key="2">
    <source>
        <dbReference type="SAM" id="Phobius"/>
    </source>
</evidence>
<name>A0ABN6XPH0_9MICO</name>
<protein>
    <recommendedName>
        <fullName evidence="5">Cation-transporting P-type ATPase C-terminal domain-containing protein</fullName>
    </recommendedName>
</protein>
<reference evidence="4" key="1">
    <citation type="journal article" date="2019" name="Int. J. Syst. Evol. Microbiol.">
        <title>The Global Catalogue of Microorganisms (GCM) 10K type strain sequencing project: providing services to taxonomists for standard genome sequencing and annotation.</title>
        <authorList>
            <consortium name="The Broad Institute Genomics Platform"/>
            <consortium name="The Broad Institute Genome Sequencing Center for Infectious Disease"/>
            <person name="Wu L."/>
            <person name="Ma J."/>
        </authorList>
    </citation>
    <scope>NUCLEOTIDE SEQUENCE [LARGE SCALE GENOMIC DNA]</scope>
    <source>
        <strain evidence="4">NBRC 108725</strain>
    </source>
</reference>